<dbReference type="AlphaFoldDB" id="A0A168KYR7"/>
<proteinExistence type="predicted"/>
<reference evidence="1" key="1">
    <citation type="submission" date="2016-04" db="EMBL/GenBank/DDBJ databases">
        <authorList>
            <person name="Evans L.H."/>
            <person name="Alamgir A."/>
            <person name="Owens N."/>
            <person name="Weber N.D."/>
            <person name="Virtaneva K."/>
            <person name="Barbian K."/>
            <person name="Babar A."/>
            <person name="Rosenke K."/>
        </authorList>
    </citation>
    <scope>NUCLEOTIDE SEQUENCE [LARGE SCALE GENOMIC DNA]</scope>
    <source>
        <strain evidence="1">CBS 101.48</strain>
    </source>
</reference>
<name>A0A168KYR7_ABSGL</name>
<keyword evidence="2" id="KW-1185">Reference proteome</keyword>
<evidence type="ECO:0000313" key="1">
    <source>
        <dbReference type="EMBL" id="SAL95700.1"/>
    </source>
</evidence>
<accession>A0A168KYR7</accession>
<evidence type="ECO:0000313" key="2">
    <source>
        <dbReference type="Proteomes" id="UP000078561"/>
    </source>
</evidence>
<sequence>MVALVVVVGLKAIDDDEQLMVVIDVDGLMITTGCCEDRKAAIVVVDVKAKNCLSRNQLGDAVVGGGGRCLLRIDRVHQIILHGT</sequence>
<dbReference type="EMBL" id="LT550481">
    <property type="protein sequence ID" value="SAL95700.1"/>
    <property type="molecule type" value="Genomic_DNA"/>
</dbReference>
<protein>
    <submittedName>
        <fullName evidence="1">Uncharacterized protein</fullName>
    </submittedName>
</protein>
<gene>
    <name evidence="1" type="primary">ABSGL_01041.1 scaffold 1223</name>
</gene>
<dbReference type="InParanoid" id="A0A168KYR7"/>
<organism evidence="1">
    <name type="scientific">Absidia glauca</name>
    <name type="common">Pin mould</name>
    <dbReference type="NCBI Taxonomy" id="4829"/>
    <lineage>
        <taxon>Eukaryota</taxon>
        <taxon>Fungi</taxon>
        <taxon>Fungi incertae sedis</taxon>
        <taxon>Mucoromycota</taxon>
        <taxon>Mucoromycotina</taxon>
        <taxon>Mucoromycetes</taxon>
        <taxon>Mucorales</taxon>
        <taxon>Cunninghamellaceae</taxon>
        <taxon>Absidia</taxon>
    </lineage>
</organism>
<dbReference type="Proteomes" id="UP000078561">
    <property type="component" value="Unassembled WGS sequence"/>
</dbReference>